<evidence type="ECO:0000313" key="6">
    <source>
        <dbReference type="EMBL" id="CAF1168789.1"/>
    </source>
</evidence>
<accession>A0A814U2S3</accession>
<evidence type="ECO:0000256" key="3">
    <source>
        <dbReference type="ARBA" id="ARBA00022771"/>
    </source>
</evidence>
<dbReference type="AlphaFoldDB" id="A0A814U2S3"/>
<protein>
    <recommendedName>
        <fullName evidence="9">DUF659 domain-containing protein</fullName>
    </recommendedName>
</protein>
<dbReference type="InterPro" id="IPR012337">
    <property type="entry name" value="RNaseH-like_sf"/>
</dbReference>
<evidence type="ECO:0000256" key="1">
    <source>
        <dbReference type="ARBA" id="ARBA00004123"/>
    </source>
</evidence>
<sequence length="109" mass="12606">MSITTDFWTNRQMRCFLAITGHYYEKDGFNLKSHVLNFSTFGQQHKACDISKILLEKLIELNILEKVTNVTCDGARNIVPAIKDMDSNVKRLWCLAHRLHLMITNAFGF</sequence>
<dbReference type="GO" id="GO:0008270">
    <property type="term" value="F:zinc ion binding"/>
    <property type="evidence" value="ECO:0007669"/>
    <property type="project" value="UniProtKB-KW"/>
</dbReference>
<dbReference type="EMBL" id="CAJNOR010001592">
    <property type="protein sequence ID" value="CAF1168789.1"/>
    <property type="molecule type" value="Genomic_DNA"/>
</dbReference>
<dbReference type="InterPro" id="IPR052035">
    <property type="entry name" value="ZnF_BED_domain_contain"/>
</dbReference>
<keyword evidence="3" id="KW-0863">Zinc-finger</keyword>
<keyword evidence="4" id="KW-0862">Zinc</keyword>
<keyword evidence="8" id="KW-1185">Reference proteome</keyword>
<dbReference type="EMBL" id="CAJNOJ010000615">
    <property type="protein sequence ID" value="CAF1497304.1"/>
    <property type="molecule type" value="Genomic_DNA"/>
</dbReference>
<evidence type="ECO:0000313" key="7">
    <source>
        <dbReference type="EMBL" id="CAF1497304.1"/>
    </source>
</evidence>
<evidence type="ECO:0008006" key="9">
    <source>
        <dbReference type="Google" id="ProtNLM"/>
    </source>
</evidence>
<dbReference type="GO" id="GO:0005634">
    <property type="term" value="C:nucleus"/>
    <property type="evidence" value="ECO:0007669"/>
    <property type="project" value="UniProtKB-SubCell"/>
</dbReference>
<dbReference type="SUPFAM" id="SSF53098">
    <property type="entry name" value="Ribonuclease H-like"/>
    <property type="match status" value="1"/>
</dbReference>
<dbReference type="PANTHER" id="PTHR46481:SF10">
    <property type="entry name" value="ZINC FINGER BED DOMAIN-CONTAINING PROTEIN 39"/>
    <property type="match status" value="1"/>
</dbReference>
<keyword evidence="2" id="KW-0479">Metal-binding</keyword>
<evidence type="ECO:0000256" key="4">
    <source>
        <dbReference type="ARBA" id="ARBA00022833"/>
    </source>
</evidence>
<proteinExistence type="predicted"/>
<organism evidence="6 8">
    <name type="scientific">Adineta ricciae</name>
    <name type="common">Rotifer</name>
    <dbReference type="NCBI Taxonomy" id="249248"/>
    <lineage>
        <taxon>Eukaryota</taxon>
        <taxon>Metazoa</taxon>
        <taxon>Spiralia</taxon>
        <taxon>Gnathifera</taxon>
        <taxon>Rotifera</taxon>
        <taxon>Eurotatoria</taxon>
        <taxon>Bdelloidea</taxon>
        <taxon>Adinetida</taxon>
        <taxon>Adinetidae</taxon>
        <taxon>Adineta</taxon>
    </lineage>
</organism>
<dbReference type="Proteomes" id="UP000663852">
    <property type="component" value="Unassembled WGS sequence"/>
</dbReference>
<gene>
    <name evidence="7" type="ORF">EDS130_LOCUS42404</name>
    <name evidence="6" type="ORF">XAT740_LOCUS21908</name>
</gene>
<evidence type="ECO:0000313" key="8">
    <source>
        <dbReference type="Proteomes" id="UP000663828"/>
    </source>
</evidence>
<name>A0A814U2S3_ADIRI</name>
<comment type="caution">
    <text evidence="6">The sequence shown here is derived from an EMBL/GenBank/DDBJ whole genome shotgun (WGS) entry which is preliminary data.</text>
</comment>
<dbReference type="OrthoDB" id="1607513at2759"/>
<comment type="subcellular location">
    <subcellularLocation>
        <location evidence="1">Nucleus</location>
    </subcellularLocation>
</comment>
<keyword evidence="5" id="KW-0539">Nucleus</keyword>
<evidence type="ECO:0000256" key="5">
    <source>
        <dbReference type="ARBA" id="ARBA00023242"/>
    </source>
</evidence>
<evidence type="ECO:0000256" key="2">
    <source>
        <dbReference type="ARBA" id="ARBA00022723"/>
    </source>
</evidence>
<dbReference type="Proteomes" id="UP000663828">
    <property type="component" value="Unassembled WGS sequence"/>
</dbReference>
<dbReference type="PANTHER" id="PTHR46481">
    <property type="entry name" value="ZINC FINGER BED DOMAIN-CONTAINING PROTEIN 4"/>
    <property type="match status" value="1"/>
</dbReference>
<reference evidence="6" key="1">
    <citation type="submission" date="2021-02" db="EMBL/GenBank/DDBJ databases">
        <authorList>
            <person name="Nowell W R."/>
        </authorList>
    </citation>
    <scope>NUCLEOTIDE SEQUENCE</scope>
</reference>